<keyword evidence="1" id="KW-0812">Transmembrane</keyword>
<sequence length="306" mass="34811">MQPNIRALRAFGLFPFSVVRTAGVPGRSRALRTLKSEVKFMDVAIFTVWQTVFLQMLYTSWPKVFFEMPVSRIMGMVTMLLYLIGGLNCSISATLVLVHRKKFIRMMELVEEADHIGLLFVNEAVVGHLLINATSVPQNTSMQVAFFYYYTVRTVHVTCVISFIGGLYSFRERLLTLNRQLRTDQINFYFPNVKHDSFHFLEVPSTDRVPTLDEMMSRIQGFTEIYSNLCDAIRLYCSIFVLQGRQTAVLVHKAINQSSKTPALVERIISAIATYSVILIQFELGVPRFFISGILQHSADVVSNSP</sequence>
<protein>
    <recommendedName>
        <fullName evidence="4">Gustatory receptor</fullName>
    </recommendedName>
</protein>
<dbReference type="EnsemblMetazoa" id="ACUA002399-RA">
    <property type="protein sequence ID" value="ACUA002399-PA"/>
    <property type="gene ID" value="ACUA002399"/>
</dbReference>
<dbReference type="Proteomes" id="UP000075883">
    <property type="component" value="Unassembled WGS sequence"/>
</dbReference>
<organism evidence="2 3">
    <name type="scientific">Anopheles culicifacies</name>
    <dbReference type="NCBI Taxonomy" id="139723"/>
    <lineage>
        <taxon>Eukaryota</taxon>
        <taxon>Metazoa</taxon>
        <taxon>Ecdysozoa</taxon>
        <taxon>Arthropoda</taxon>
        <taxon>Hexapoda</taxon>
        <taxon>Insecta</taxon>
        <taxon>Pterygota</taxon>
        <taxon>Neoptera</taxon>
        <taxon>Endopterygota</taxon>
        <taxon>Diptera</taxon>
        <taxon>Nematocera</taxon>
        <taxon>Culicoidea</taxon>
        <taxon>Culicidae</taxon>
        <taxon>Anophelinae</taxon>
        <taxon>Anopheles</taxon>
        <taxon>culicifacies species complex</taxon>
    </lineage>
</organism>
<dbReference type="AlphaFoldDB" id="A0A182LUN3"/>
<accession>A0A182LUN3</accession>
<feature type="transmembrane region" description="Helical" evidence="1">
    <location>
        <begin position="40"/>
        <end position="61"/>
    </location>
</feature>
<dbReference type="EMBL" id="AXCM01004139">
    <property type="status" value="NOT_ANNOTATED_CDS"/>
    <property type="molecule type" value="Genomic_DNA"/>
</dbReference>
<dbReference type="STRING" id="139723.A0A182LUN3"/>
<evidence type="ECO:0000256" key="1">
    <source>
        <dbReference type="SAM" id="Phobius"/>
    </source>
</evidence>
<keyword evidence="3" id="KW-1185">Reference proteome</keyword>
<keyword evidence="1" id="KW-1133">Transmembrane helix</keyword>
<evidence type="ECO:0000313" key="2">
    <source>
        <dbReference type="EnsemblMetazoa" id="ACUA002399-PA"/>
    </source>
</evidence>
<evidence type="ECO:0008006" key="4">
    <source>
        <dbReference type="Google" id="ProtNLM"/>
    </source>
</evidence>
<reference evidence="3" key="1">
    <citation type="submission" date="2013-09" db="EMBL/GenBank/DDBJ databases">
        <title>The Genome Sequence of Anopheles culicifacies species A.</title>
        <authorList>
            <consortium name="The Broad Institute Genomics Platform"/>
            <person name="Neafsey D.E."/>
            <person name="Besansky N."/>
            <person name="Howell P."/>
            <person name="Walton C."/>
            <person name="Young S.K."/>
            <person name="Zeng Q."/>
            <person name="Gargeya S."/>
            <person name="Fitzgerald M."/>
            <person name="Haas B."/>
            <person name="Abouelleil A."/>
            <person name="Allen A.W."/>
            <person name="Alvarado L."/>
            <person name="Arachchi H.M."/>
            <person name="Berlin A.M."/>
            <person name="Chapman S.B."/>
            <person name="Gainer-Dewar J."/>
            <person name="Goldberg J."/>
            <person name="Griggs A."/>
            <person name="Gujja S."/>
            <person name="Hansen M."/>
            <person name="Howarth C."/>
            <person name="Imamovic A."/>
            <person name="Ireland A."/>
            <person name="Larimer J."/>
            <person name="McCowan C."/>
            <person name="Murphy C."/>
            <person name="Pearson M."/>
            <person name="Poon T.W."/>
            <person name="Priest M."/>
            <person name="Roberts A."/>
            <person name="Saif S."/>
            <person name="Shea T."/>
            <person name="Sisk P."/>
            <person name="Sykes S."/>
            <person name="Wortman J."/>
            <person name="Nusbaum C."/>
            <person name="Birren B."/>
        </authorList>
    </citation>
    <scope>NUCLEOTIDE SEQUENCE [LARGE SCALE GENOMIC DNA]</scope>
    <source>
        <strain evidence="3">A-37</strain>
    </source>
</reference>
<name>A0A182LUN3_9DIPT</name>
<dbReference type="VEuPathDB" id="VectorBase:ACUA002399"/>
<evidence type="ECO:0000313" key="3">
    <source>
        <dbReference type="Proteomes" id="UP000075883"/>
    </source>
</evidence>
<feature type="transmembrane region" description="Helical" evidence="1">
    <location>
        <begin position="147"/>
        <end position="170"/>
    </location>
</feature>
<keyword evidence="1" id="KW-0472">Membrane</keyword>
<reference evidence="2" key="2">
    <citation type="submission" date="2020-05" db="UniProtKB">
        <authorList>
            <consortium name="EnsemblMetazoa"/>
        </authorList>
    </citation>
    <scope>IDENTIFICATION</scope>
    <source>
        <strain evidence="2">A-37</strain>
    </source>
</reference>
<proteinExistence type="predicted"/>
<feature type="transmembrane region" description="Helical" evidence="1">
    <location>
        <begin position="73"/>
        <end position="98"/>
    </location>
</feature>